<evidence type="ECO:0000259" key="1">
    <source>
        <dbReference type="PROSITE" id="PS50943"/>
    </source>
</evidence>
<organism evidence="2 3">
    <name type="scientific">Burkholderia phage vB_BceS_AH2</name>
    <dbReference type="NCBI Taxonomy" id="1133022"/>
    <lineage>
        <taxon>Viruses</taxon>
        <taxon>Duplodnaviria</taxon>
        <taxon>Heunggongvirae</taxon>
        <taxon>Uroviricota</taxon>
        <taxon>Caudoviricetes</taxon>
        <taxon>Casjensviridae</taxon>
        <taxon>Ahduovirus</taxon>
        <taxon>Ahduovirus AH2</taxon>
        <taxon>Burkholderia virus AH2</taxon>
    </lineage>
</organism>
<dbReference type="InterPro" id="IPR010982">
    <property type="entry name" value="Lambda_DNA-bd_dom_sf"/>
</dbReference>
<dbReference type="Pfam" id="PF01381">
    <property type="entry name" value="HTH_3"/>
    <property type="match status" value="1"/>
</dbReference>
<keyword evidence="3" id="KW-1185">Reference proteome</keyword>
<reference evidence="2 3" key="1">
    <citation type="journal article" date="2012" name="BMC Genomics">
        <title>Comparative analysis of two phenotypically-similar but genomically-distinct Burkholderia cenocepacia-specific bacteriophages.</title>
        <authorList>
            <person name="Lynch K.H."/>
            <person name="Stothard P."/>
            <person name="Dennis J.J."/>
        </authorList>
    </citation>
    <scope>NUCLEOTIDE SEQUENCE [LARGE SCALE GENOMIC DNA]</scope>
</reference>
<evidence type="ECO:0000313" key="3">
    <source>
        <dbReference type="Proteomes" id="UP000009012"/>
    </source>
</evidence>
<dbReference type="Proteomes" id="UP000009012">
    <property type="component" value="Segment"/>
</dbReference>
<evidence type="ECO:0000313" key="2">
    <source>
        <dbReference type="EMBL" id="AEY69580.1"/>
    </source>
</evidence>
<proteinExistence type="predicted"/>
<dbReference type="CDD" id="cd00093">
    <property type="entry name" value="HTH_XRE"/>
    <property type="match status" value="1"/>
</dbReference>
<sequence>MVGKKAQGTEGFVKRLNQACDDVPHLIPPHGEGRQIELAKRMGMSQEGVRKWFAGEAMPRRAMMHKLAALLEVEEPWLALGVMPELSREEKKINARNVDGAVMVAMGMITMAGGMCALPADNDPRKGFVDFYAILRGTQMAIHVSLARNVAPSVWEIILPREYKEVRTIAVLPLNNNRFDFIDVDGVHVPKFVYRKSGAYGLSLTKGAEGTYTVGDLTLRRLKHFGELA</sequence>
<dbReference type="KEGG" id="vg:13405250"/>
<dbReference type="GeneID" id="13405250"/>
<dbReference type="SMART" id="SM00530">
    <property type="entry name" value="HTH_XRE"/>
    <property type="match status" value="1"/>
</dbReference>
<dbReference type="InterPro" id="IPR001387">
    <property type="entry name" value="Cro/C1-type_HTH"/>
</dbReference>
<dbReference type="EMBL" id="JN564907">
    <property type="protein sequence ID" value="AEY69580.1"/>
    <property type="molecule type" value="Genomic_DNA"/>
</dbReference>
<dbReference type="PROSITE" id="PS50943">
    <property type="entry name" value="HTH_CROC1"/>
    <property type="match status" value="1"/>
</dbReference>
<gene>
    <name evidence="2" type="ORF">AH2_00070</name>
</gene>
<dbReference type="SUPFAM" id="SSF47413">
    <property type="entry name" value="lambda repressor-like DNA-binding domains"/>
    <property type="match status" value="1"/>
</dbReference>
<name>I6NLJ6_9CAUD</name>
<dbReference type="RefSeq" id="YP_006561154.1">
    <property type="nucleotide sequence ID" value="NC_018283.1"/>
</dbReference>
<protein>
    <submittedName>
        <fullName evidence="2">Repressor</fullName>
    </submittedName>
</protein>
<feature type="domain" description="HTH cro/C1-type" evidence="1">
    <location>
        <begin position="35"/>
        <end position="78"/>
    </location>
</feature>
<dbReference type="OrthoDB" id="7244at10239"/>
<dbReference type="Gene3D" id="1.10.260.40">
    <property type="entry name" value="lambda repressor-like DNA-binding domains"/>
    <property type="match status" value="1"/>
</dbReference>
<accession>I6NLJ6</accession>
<dbReference type="GO" id="GO:0003677">
    <property type="term" value="F:DNA binding"/>
    <property type="evidence" value="ECO:0007669"/>
    <property type="project" value="InterPro"/>
</dbReference>